<feature type="region of interest" description="Disordered" evidence="1">
    <location>
        <begin position="92"/>
        <end position="112"/>
    </location>
</feature>
<accession>A0A645K1N2</accession>
<dbReference type="AlphaFoldDB" id="A0A645K1N2"/>
<comment type="caution">
    <text evidence="2">The sequence shown here is derived from an EMBL/GenBank/DDBJ whole genome shotgun (WGS) entry which is preliminary data.</text>
</comment>
<proteinExistence type="predicted"/>
<feature type="region of interest" description="Disordered" evidence="1">
    <location>
        <begin position="1"/>
        <end position="61"/>
    </location>
</feature>
<sequence length="112" mass="11294">MTEEKEEPAGTAQAPAAEVAWAPAAESGESGIPEVEVTEAEKSDEIPLPDTAEAAQATGQTPVAEVAAEAVAAAEITEEAPAETEAVVASVIADVPADEAAEETPEQQEPAE</sequence>
<reference evidence="2" key="1">
    <citation type="submission" date="2019-08" db="EMBL/GenBank/DDBJ databases">
        <authorList>
            <person name="Kucharzyk K."/>
            <person name="Murdoch R.W."/>
            <person name="Higgins S."/>
            <person name="Loffler F."/>
        </authorList>
    </citation>
    <scope>NUCLEOTIDE SEQUENCE</scope>
</reference>
<gene>
    <name evidence="2" type="ORF">SDC9_212782</name>
</gene>
<organism evidence="2">
    <name type="scientific">bioreactor metagenome</name>
    <dbReference type="NCBI Taxonomy" id="1076179"/>
    <lineage>
        <taxon>unclassified sequences</taxon>
        <taxon>metagenomes</taxon>
        <taxon>ecological metagenomes</taxon>
    </lineage>
</organism>
<evidence type="ECO:0000313" key="2">
    <source>
        <dbReference type="EMBL" id="MPN65003.1"/>
    </source>
</evidence>
<protein>
    <submittedName>
        <fullName evidence="2">Uncharacterized protein</fullName>
    </submittedName>
</protein>
<evidence type="ECO:0000256" key="1">
    <source>
        <dbReference type="SAM" id="MobiDB-lite"/>
    </source>
</evidence>
<dbReference type="EMBL" id="VSSQ01146701">
    <property type="protein sequence ID" value="MPN65003.1"/>
    <property type="molecule type" value="Genomic_DNA"/>
</dbReference>
<feature type="compositionally biased region" description="Low complexity" evidence="1">
    <location>
        <begin position="12"/>
        <end position="26"/>
    </location>
</feature>
<name>A0A645K1N2_9ZZZZ</name>
<feature type="compositionally biased region" description="Acidic residues" evidence="1">
    <location>
        <begin position="96"/>
        <end position="112"/>
    </location>
</feature>